<evidence type="ECO:0000313" key="2">
    <source>
        <dbReference type="Proteomes" id="UP000310754"/>
    </source>
</evidence>
<reference evidence="1 2" key="1">
    <citation type="submission" date="2019-04" db="EMBL/GenBank/DDBJ databases">
        <title>Rhizobium terrae sp. nov., isolated from a paddy soil.</title>
        <authorList>
            <person name="Lin S.-Y."/>
            <person name="Hameed A."/>
            <person name="Huang H.-I."/>
            <person name="Young C.-C."/>
        </authorList>
    </citation>
    <scope>NUCLEOTIDE SEQUENCE [LARGE SCALE GENOMIC DNA]</scope>
    <source>
        <strain evidence="1 2">CC-HIH110</strain>
    </source>
</reference>
<dbReference type="EMBL" id="SSOA01000003">
    <property type="protein sequence ID" value="THF50737.1"/>
    <property type="molecule type" value="Genomic_DNA"/>
</dbReference>
<gene>
    <name evidence="1" type="ORF">E6C51_07730</name>
</gene>
<comment type="caution">
    <text evidence="1">The sequence shown here is derived from an EMBL/GenBank/DDBJ whole genome shotgun (WGS) entry which is preliminary data.</text>
</comment>
<keyword evidence="1" id="KW-0808">Transferase</keyword>
<dbReference type="GO" id="GO:0032259">
    <property type="term" value="P:methylation"/>
    <property type="evidence" value="ECO:0007669"/>
    <property type="project" value="UniProtKB-KW"/>
</dbReference>
<dbReference type="RefSeq" id="WP_190235563.1">
    <property type="nucleotide sequence ID" value="NZ_SSOA01000003.1"/>
</dbReference>
<dbReference type="Proteomes" id="UP000310754">
    <property type="component" value="Unassembled WGS sequence"/>
</dbReference>
<dbReference type="AlphaFoldDB" id="A0A4V3W8C6"/>
<dbReference type="Gene3D" id="3.40.50.150">
    <property type="entry name" value="Vaccinia Virus protein VP39"/>
    <property type="match status" value="1"/>
</dbReference>
<keyword evidence="1" id="KW-0489">Methyltransferase</keyword>
<keyword evidence="2" id="KW-1185">Reference proteome</keyword>
<name>A0A4V3W8C6_9HYPH</name>
<accession>A0A4V3W8C6</accession>
<dbReference type="CDD" id="cd02440">
    <property type="entry name" value="AdoMet_MTases"/>
    <property type="match status" value="1"/>
</dbReference>
<dbReference type="Pfam" id="PF13489">
    <property type="entry name" value="Methyltransf_23"/>
    <property type="match status" value="1"/>
</dbReference>
<protein>
    <submittedName>
        <fullName evidence="1">Class I SAM-dependent methyltransferase</fullName>
    </submittedName>
</protein>
<dbReference type="InterPro" id="IPR029063">
    <property type="entry name" value="SAM-dependent_MTases_sf"/>
</dbReference>
<organism evidence="1 2">
    <name type="scientific">Allorhizobium terrae</name>
    <dbReference type="NCBI Taxonomy" id="1848972"/>
    <lineage>
        <taxon>Bacteria</taxon>
        <taxon>Pseudomonadati</taxon>
        <taxon>Pseudomonadota</taxon>
        <taxon>Alphaproteobacteria</taxon>
        <taxon>Hyphomicrobiales</taxon>
        <taxon>Rhizobiaceae</taxon>
        <taxon>Rhizobium/Agrobacterium group</taxon>
        <taxon>Allorhizobium</taxon>
    </lineage>
</organism>
<dbReference type="GO" id="GO:0008168">
    <property type="term" value="F:methyltransferase activity"/>
    <property type="evidence" value="ECO:0007669"/>
    <property type="project" value="UniProtKB-KW"/>
</dbReference>
<proteinExistence type="predicted"/>
<dbReference type="PANTHER" id="PTHR43861">
    <property type="entry name" value="TRANS-ACONITATE 2-METHYLTRANSFERASE-RELATED"/>
    <property type="match status" value="1"/>
</dbReference>
<sequence>MMACRVCQAKLDKPVYEASAPALTSMMTFVDSPTVVYVCDTCGHAQSCDLPDVDSFYDTDYRISLQSEDHDQIVGTADNGDPIFRTDHQAALGLRLLDIPHGARVLDYGAAKATTLRKMVQARPDLHPHVFDVSNDYASAWQGWVRDEDQAIYALPAAWHGRFNIIISHFVIEHVRDPIAFLKTLRDLLAPGGRILVSMPDVAANPGDMTVADHLNHFSVSSLKYSFALAGFTVEVIDTTAFPGAFFAVAVRNDVLDAPNVDPDEVLAGAEKAQEICRFWERATQTIDAVAKRLKGRNAVIYGAGFYGSWINSRIVADIAPSAFLDLNPNLQGSMHFDRPVIVPGDIDERTDVVFVGLNPLKARAIIAGQPVLNRPGLDLVWIDD</sequence>
<evidence type="ECO:0000313" key="1">
    <source>
        <dbReference type="EMBL" id="THF50737.1"/>
    </source>
</evidence>
<dbReference type="SUPFAM" id="SSF53335">
    <property type="entry name" value="S-adenosyl-L-methionine-dependent methyltransferases"/>
    <property type="match status" value="1"/>
</dbReference>